<evidence type="ECO:0000313" key="2">
    <source>
        <dbReference type="EMBL" id="VDL66094.1"/>
    </source>
</evidence>
<gene>
    <name evidence="2" type="ORF">NBR_LOCUS2505</name>
</gene>
<keyword evidence="1" id="KW-1133">Transmembrane helix</keyword>
<evidence type="ECO:0000313" key="3">
    <source>
        <dbReference type="Proteomes" id="UP000271162"/>
    </source>
</evidence>
<dbReference type="EMBL" id="UYSL01002907">
    <property type="protein sequence ID" value="VDL66094.1"/>
    <property type="molecule type" value="Genomic_DNA"/>
</dbReference>
<accession>A0A0N4XJ03</accession>
<sequence>MGALAQLRLLLWKNYLQQIRSPWFTLMEFFIPLLLIAVSFGLMIGSAILDPVGILTNSTGDCEFLDTKKLSDGTIHLNVQLVYAPNTTTTHHIMSIVQDRYTTTIQNPLIAVGMKFQSNMSVI</sequence>
<feature type="transmembrane region" description="Helical" evidence="1">
    <location>
        <begin position="29"/>
        <end position="49"/>
    </location>
</feature>
<keyword evidence="1" id="KW-0472">Membrane</keyword>
<dbReference type="STRING" id="27835.A0A0N4XJ03"/>
<keyword evidence="1" id="KW-0812">Transmembrane</keyword>
<dbReference type="AlphaFoldDB" id="A0A0N4XJ03"/>
<protein>
    <submittedName>
        <fullName evidence="4">ABC transporter permease</fullName>
    </submittedName>
</protein>
<proteinExistence type="predicted"/>
<keyword evidence="3" id="KW-1185">Reference proteome</keyword>
<evidence type="ECO:0000256" key="1">
    <source>
        <dbReference type="SAM" id="Phobius"/>
    </source>
</evidence>
<organism evidence="4">
    <name type="scientific">Nippostrongylus brasiliensis</name>
    <name type="common">Rat hookworm</name>
    <dbReference type="NCBI Taxonomy" id="27835"/>
    <lineage>
        <taxon>Eukaryota</taxon>
        <taxon>Metazoa</taxon>
        <taxon>Ecdysozoa</taxon>
        <taxon>Nematoda</taxon>
        <taxon>Chromadorea</taxon>
        <taxon>Rhabditida</taxon>
        <taxon>Rhabditina</taxon>
        <taxon>Rhabditomorpha</taxon>
        <taxon>Strongyloidea</taxon>
        <taxon>Heligmosomidae</taxon>
        <taxon>Nippostrongylus</taxon>
    </lineage>
</organism>
<dbReference type="Proteomes" id="UP000271162">
    <property type="component" value="Unassembled WGS sequence"/>
</dbReference>
<dbReference type="WBParaSite" id="NBR_0000250501-mRNA-1">
    <property type="protein sequence ID" value="NBR_0000250501-mRNA-1"/>
    <property type="gene ID" value="NBR_0000250501"/>
</dbReference>
<name>A0A0N4XJ03_NIPBR</name>
<reference evidence="4" key="1">
    <citation type="submission" date="2017-02" db="UniProtKB">
        <authorList>
            <consortium name="WormBaseParasite"/>
        </authorList>
    </citation>
    <scope>IDENTIFICATION</scope>
</reference>
<reference evidence="2 3" key="2">
    <citation type="submission" date="2018-11" db="EMBL/GenBank/DDBJ databases">
        <authorList>
            <consortium name="Pathogen Informatics"/>
        </authorList>
    </citation>
    <scope>NUCLEOTIDE SEQUENCE [LARGE SCALE GENOMIC DNA]</scope>
</reference>
<evidence type="ECO:0000313" key="4">
    <source>
        <dbReference type="WBParaSite" id="NBR_0000250501-mRNA-1"/>
    </source>
</evidence>